<dbReference type="GO" id="GO:1990234">
    <property type="term" value="C:transferase complex"/>
    <property type="evidence" value="ECO:0007669"/>
    <property type="project" value="UniProtKB-ARBA"/>
</dbReference>
<dbReference type="PROSITE" id="PS51782">
    <property type="entry name" value="LYSM"/>
    <property type="match status" value="1"/>
</dbReference>
<feature type="region of interest" description="Disordered" evidence="5">
    <location>
        <begin position="2001"/>
        <end position="2023"/>
    </location>
</feature>
<feature type="repeat" description="WD" evidence="3">
    <location>
        <begin position="1362"/>
        <end position="1401"/>
    </location>
</feature>
<dbReference type="InterPro" id="IPR018392">
    <property type="entry name" value="LysM"/>
</dbReference>
<dbReference type="PROSITE" id="PS50082">
    <property type="entry name" value="WD_REPEATS_2"/>
    <property type="match status" value="4"/>
</dbReference>
<dbReference type="InterPro" id="IPR036322">
    <property type="entry name" value="WD40_repeat_dom_sf"/>
</dbReference>
<dbReference type="InterPro" id="IPR003961">
    <property type="entry name" value="FN3_dom"/>
</dbReference>
<feature type="coiled-coil region" evidence="4">
    <location>
        <begin position="618"/>
        <end position="673"/>
    </location>
</feature>
<dbReference type="PROSITE" id="PS50853">
    <property type="entry name" value="FN3"/>
    <property type="match status" value="1"/>
</dbReference>
<dbReference type="SUPFAM" id="SSF54106">
    <property type="entry name" value="LysM domain"/>
    <property type="match status" value="1"/>
</dbReference>
<dbReference type="Pfam" id="PF00041">
    <property type="entry name" value="fn3"/>
    <property type="match status" value="1"/>
</dbReference>
<dbReference type="SUPFAM" id="SSF50978">
    <property type="entry name" value="WD40 repeat-like"/>
    <property type="match status" value="1"/>
</dbReference>
<dbReference type="Gene3D" id="3.10.350.10">
    <property type="entry name" value="LysM domain"/>
    <property type="match status" value="1"/>
</dbReference>
<dbReference type="PANTHER" id="PTHR22847:SF637">
    <property type="entry name" value="WD REPEAT DOMAIN 5B"/>
    <property type="match status" value="1"/>
</dbReference>
<dbReference type="Gene3D" id="2.130.10.10">
    <property type="entry name" value="YVTN repeat-like/Quinoprotein amine dehydrogenase"/>
    <property type="match status" value="2"/>
</dbReference>
<dbReference type="InterPro" id="IPR001680">
    <property type="entry name" value="WD40_rpt"/>
</dbReference>
<dbReference type="InterPro" id="IPR013783">
    <property type="entry name" value="Ig-like_fold"/>
</dbReference>
<dbReference type="Pfam" id="PF01476">
    <property type="entry name" value="LysM"/>
    <property type="match status" value="1"/>
</dbReference>
<feature type="region of interest" description="Disordered" evidence="5">
    <location>
        <begin position="1"/>
        <end position="29"/>
    </location>
</feature>
<dbReference type="PANTHER" id="PTHR22847">
    <property type="entry name" value="WD40 REPEAT PROTEIN"/>
    <property type="match status" value="1"/>
</dbReference>
<evidence type="ECO:0000256" key="1">
    <source>
        <dbReference type="ARBA" id="ARBA00022574"/>
    </source>
</evidence>
<protein>
    <submittedName>
        <fullName evidence="8">Uncharacterized protein</fullName>
    </submittedName>
</protein>
<dbReference type="InterPro" id="IPR036116">
    <property type="entry name" value="FN3_sf"/>
</dbReference>
<dbReference type="CDD" id="cd00063">
    <property type="entry name" value="FN3"/>
    <property type="match status" value="2"/>
</dbReference>
<evidence type="ECO:0000313" key="9">
    <source>
        <dbReference type="Proteomes" id="UP000789595"/>
    </source>
</evidence>
<keyword evidence="9" id="KW-1185">Reference proteome</keyword>
<dbReference type="InterPro" id="IPR036779">
    <property type="entry name" value="LysM_dom_sf"/>
</dbReference>
<keyword evidence="4" id="KW-0175">Coiled coil</keyword>
<feature type="compositionally biased region" description="Low complexity" evidence="5">
    <location>
        <begin position="1734"/>
        <end position="1747"/>
    </location>
</feature>
<dbReference type="SUPFAM" id="SSF49265">
    <property type="entry name" value="Fibronectin type III"/>
    <property type="match status" value="1"/>
</dbReference>
<sequence length="2037" mass="229948">MTTALALRPPPPPKDTRQDEPDAFGKKDVRLSEKALELRRRVEKRRQEAQDKFQREAELVLQRQQTRQKRHVIAQQEVHGSERLVDADLLHNHHELFKRSGHQFNLGEKYERLGRDTQRALRATRENQNKLNYLEGRIRRLRDDVNGVPRGHADDEVDQMLKRARDDTTQLGFRKFFQKCDKCGARVTREHFDGHRRVCPGAPPELGNSSDDDEEAKQKGCETEECVVCGLTKPRDKIKAHVKRCKKRQQYIRDRKQASKAVQMKPQPPRDLRVGKITATTIELKWAPPILDGGATVFEYEVVFSVTTITKVGKKVNRTVSALPPLQTTCYMYQEPVCEYGYVLTELRASTEYSEFRVRCKNEVGWSEYGPPLGAYETKNAVAPGAPIFLHHEPPTSKAIALSWSPPIRDGGSDVVDYHVHYTEVRTLTHAEWLAEFNPGKGKQTSDEKHEVRNDVSLRVGGPVCNYVLRDLRGETDYCNIKVHARTKADLDGESACIEKVTTLPPSMRELLVKEIQRVQEVEGDFVDTEFYTGFVQREYKPDYLARLKADLAEAYAAEKAALDISEEDQEKAKSRWKTSALGTMGARAFAEAAPEPEEEEDEETLMERAVPDYARKRRQFEHRLKCLEEGIKKAEEEQIKCFADRAALARSMAETQNRIIEVRAEIDRVANVKAPYINSSVIHGATQRFTKPQLQHDLQVELERCLGLIANAKRKVQQLDEGRVRASKTCIQKKQQLHDRQAAFVNIRADARRQARVAALQTKKKKLTKREIREIEQKCRLKHFELWCDYIDEIKAARKTAMRCLKSCSLRFKRNAWQKWRFGEFEDFGPPSPVKIIGLGGRLLKQASASRSENEDDARAALKELSTLRSEVARLAYTKRQQREWHNNHKAAYQTSELETIPGKEVVTIERLADDSSTRSRPYEDENAPEIAYLLEGDGLRRAGKHEFARDRYNLCLEALTRRAKDRPHGQADVAALARCMLHIGETYFEEREFGKCLAAVDRAAALAKECNDAVDFSLRGGGVNLDPDESRIDAARVLLEKVEYHRDKARASIRTLSAKIQLVQGFALVEQSQYQYGQVLLERALSSFERLGDVRAQRECALALAECFRRQHRPAEMIERMEVMARTIDNEVKTNLEVGASKLKALRDRLVSNSAKQGKVVHLQRESARALRLVHEQVGAKRRIKRAIEERREQEKKTQKVEELYKRIEDQLAEAKVTDKDEMESVLIHGRAQIFEIEELKIRLAERLIEVQRDVDASKREEMASINKVKNFEDDIREALNEHKVEAGPLMKKVLESSKFRFIALCATNMKGNEVMGGASGGVGMCATACEKNIIVFWMKNGKQRRVFTGDDEGRHLGDPEGHTALVSALHFTGSRVYSGGMDSRIFVWDTSETSLNRAITGERWNLTEDERRGAMGRPLMLLEGHEASVTAIQVDTLKVVSGGADCKVILWSRATGIKLRILHGHQRSVLCLDIGPTWIVSGGQESEARIWHLPDEADPSQVMGNDKKTKVALDALKRNRDIKTRKKLASGDGFELEAGPGLTVAKFGALELIGGLADGHVVVWWLQDGKILQKVKAHQGPVHDLQFDATRIVSAGGDGLVVVTDITTGELMQQLRGHEGPVLALMFDTEKILSAGVDNTLRQWLWAQESDRGKVSDKFHVYDAGDTLVSIARQYGVSLPEVIRWNAIEDVRKVFPGTRLIVQPGNPDEPTGPEKALAKRQASKRRRNQDALQQSKASKAGAAKDMSILEKLKAREAESDRMNFRKNPLETAPEPRKYLAELRYVDKSTFSSRIAKKIEPSALDIDATRVRREKSDPNKIGRLTALGGRVAKAIIETIDPFGEVAERRKKAEQDKLAAQEKAEKDEAAAAAASHGKSEQTKLLTLEEKREVANATFILEELILPGLLQEECVGMAETESRKATWAESLTGRFDDSVRSGPIDYDALELLLHQERMKAARLHAQEQQKMEAERKTGSGAALVEGFSIANIALSAQRGAAAADSHARQEEKDERYSHADSQDEIDTLLSSDWGAAY</sequence>
<keyword evidence="1 3" id="KW-0853">WD repeat</keyword>
<feature type="region of interest" description="Disordered" evidence="5">
    <location>
        <begin position="1704"/>
        <end position="1747"/>
    </location>
</feature>
<dbReference type="SUPFAM" id="SSF48452">
    <property type="entry name" value="TPR-like"/>
    <property type="match status" value="1"/>
</dbReference>
<feature type="repeat" description="WD" evidence="3">
    <location>
        <begin position="1618"/>
        <end position="1647"/>
    </location>
</feature>
<evidence type="ECO:0000256" key="3">
    <source>
        <dbReference type="PROSITE-ProRule" id="PRU00221"/>
    </source>
</evidence>
<feature type="domain" description="LysM" evidence="7">
    <location>
        <begin position="1661"/>
        <end position="1705"/>
    </location>
</feature>
<proteinExistence type="predicted"/>
<gene>
    <name evidence="8" type="ORF">PECAL_5P26060</name>
</gene>
<feature type="repeat" description="WD" evidence="3">
    <location>
        <begin position="1465"/>
        <end position="1496"/>
    </location>
</feature>
<feature type="coiled-coil region" evidence="4">
    <location>
        <begin position="32"/>
        <end position="59"/>
    </location>
</feature>
<dbReference type="Proteomes" id="UP000789595">
    <property type="component" value="Unassembled WGS sequence"/>
</dbReference>
<dbReference type="EMBL" id="CAKKNE010000005">
    <property type="protein sequence ID" value="CAH0378088.1"/>
    <property type="molecule type" value="Genomic_DNA"/>
</dbReference>
<evidence type="ECO:0000259" key="7">
    <source>
        <dbReference type="PROSITE" id="PS51782"/>
    </source>
</evidence>
<evidence type="ECO:0000259" key="6">
    <source>
        <dbReference type="PROSITE" id="PS50853"/>
    </source>
</evidence>
<dbReference type="Pfam" id="PF00400">
    <property type="entry name" value="WD40"/>
    <property type="match status" value="4"/>
</dbReference>
<dbReference type="InterPro" id="IPR011990">
    <property type="entry name" value="TPR-like_helical_dom_sf"/>
</dbReference>
<feature type="compositionally biased region" description="Basic and acidic residues" evidence="5">
    <location>
        <begin position="2005"/>
        <end position="2021"/>
    </location>
</feature>
<feature type="compositionally biased region" description="Basic and acidic residues" evidence="5">
    <location>
        <begin position="14"/>
        <end position="29"/>
    </location>
</feature>
<reference evidence="8" key="1">
    <citation type="submission" date="2021-11" db="EMBL/GenBank/DDBJ databases">
        <authorList>
            <consortium name="Genoscope - CEA"/>
            <person name="William W."/>
        </authorList>
    </citation>
    <scope>NUCLEOTIDE SEQUENCE</scope>
</reference>
<evidence type="ECO:0000256" key="4">
    <source>
        <dbReference type="SAM" id="Coils"/>
    </source>
</evidence>
<feature type="domain" description="Fibronectin type-III" evidence="6">
    <location>
        <begin position="268"/>
        <end position="381"/>
    </location>
</feature>
<name>A0A8J2T1R6_9STRA</name>
<accession>A0A8J2T1R6</accession>
<dbReference type="SMART" id="SM00320">
    <property type="entry name" value="WD40"/>
    <property type="match status" value="5"/>
</dbReference>
<dbReference type="OrthoDB" id="190105at2759"/>
<feature type="coiled-coil region" evidence="4">
    <location>
        <begin position="1179"/>
        <end position="1220"/>
    </location>
</feature>
<dbReference type="Gene3D" id="2.60.40.10">
    <property type="entry name" value="Immunoglobulins"/>
    <property type="match status" value="2"/>
</dbReference>
<keyword evidence="2" id="KW-0677">Repeat</keyword>
<feature type="repeat" description="WD" evidence="3">
    <location>
        <begin position="1425"/>
        <end position="1464"/>
    </location>
</feature>
<evidence type="ECO:0000256" key="5">
    <source>
        <dbReference type="SAM" id="MobiDB-lite"/>
    </source>
</evidence>
<evidence type="ECO:0000313" key="8">
    <source>
        <dbReference type="EMBL" id="CAH0378088.1"/>
    </source>
</evidence>
<comment type="caution">
    <text evidence="8">The sequence shown here is derived from an EMBL/GenBank/DDBJ whole genome shotgun (WGS) entry which is preliminary data.</text>
</comment>
<dbReference type="CDD" id="cd00118">
    <property type="entry name" value="LysM"/>
    <property type="match status" value="1"/>
</dbReference>
<evidence type="ECO:0000256" key="2">
    <source>
        <dbReference type="ARBA" id="ARBA00022737"/>
    </source>
</evidence>
<organism evidence="8 9">
    <name type="scientific">Pelagomonas calceolata</name>
    <dbReference type="NCBI Taxonomy" id="35677"/>
    <lineage>
        <taxon>Eukaryota</taxon>
        <taxon>Sar</taxon>
        <taxon>Stramenopiles</taxon>
        <taxon>Ochrophyta</taxon>
        <taxon>Pelagophyceae</taxon>
        <taxon>Pelagomonadales</taxon>
        <taxon>Pelagomonadaceae</taxon>
        <taxon>Pelagomonas</taxon>
    </lineage>
</organism>
<dbReference type="InterPro" id="IPR015943">
    <property type="entry name" value="WD40/YVTN_repeat-like_dom_sf"/>
</dbReference>
<dbReference type="SMART" id="SM00060">
    <property type="entry name" value="FN3"/>
    <property type="match status" value="2"/>
</dbReference>
<dbReference type="SMART" id="SM00257">
    <property type="entry name" value="LysM"/>
    <property type="match status" value="1"/>
</dbReference>